<dbReference type="EMBL" id="LAZR01006224">
    <property type="protein sequence ID" value="KKM93764.1"/>
    <property type="molecule type" value="Genomic_DNA"/>
</dbReference>
<gene>
    <name evidence="1" type="ORF">LCGC14_1205130</name>
</gene>
<comment type="caution">
    <text evidence="1">The sequence shown here is derived from an EMBL/GenBank/DDBJ whole genome shotgun (WGS) entry which is preliminary data.</text>
</comment>
<accession>A0A0F9LFR9</accession>
<organism evidence="1">
    <name type="scientific">marine sediment metagenome</name>
    <dbReference type="NCBI Taxonomy" id="412755"/>
    <lineage>
        <taxon>unclassified sequences</taxon>
        <taxon>metagenomes</taxon>
        <taxon>ecological metagenomes</taxon>
    </lineage>
</organism>
<reference evidence="1" key="1">
    <citation type="journal article" date="2015" name="Nature">
        <title>Complex archaea that bridge the gap between prokaryotes and eukaryotes.</title>
        <authorList>
            <person name="Spang A."/>
            <person name="Saw J.H."/>
            <person name="Jorgensen S.L."/>
            <person name="Zaremba-Niedzwiedzka K."/>
            <person name="Martijn J."/>
            <person name="Lind A.E."/>
            <person name="van Eijk R."/>
            <person name="Schleper C."/>
            <person name="Guy L."/>
            <person name="Ettema T.J."/>
        </authorList>
    </citation>
    <scope>NUCLEOTIDE SEQUENCE</scope>
</reference>
<name>A0A0F9LFR9_9ZZZZ</name>
<dbReference type="AlphaFoldDB" id="A0A0F9LFR9"/>
<evidence type="ECO:0000313" key="1">
    <source>
        <dbReference type="EMBL" id="KKM93764.1"/>
    </source>
</evidence>
<sequence>MMALGLVGESLKAVPTEKDIGTDKKVSPKKLVKLGITALVGVPMIKVVATQVNALP</sequence>
<protein>
    <submittedName>
        <fullName evidence="1">Uncharacterized protein</fullName>
    </submittedName>
</protein>
<proteinExistence type="predicted"/>